<accession>A0A0E9TR39</accession>
<protein>
    <submittedName>
        <fullName evidence="1">Uncharacterized protein</fullName>
    </submittedName>
</protein>
<proteinExistence type="predicted"/>
<reference evidence="1" key="1">
    <citation type="submission" date="2014-11" db="EMBL/GenBank/DDBJ databases">
        <authorList>
            <person name="Amaro Gonzalez C."/>
        </authorList>
    </citation>
    <scope>NUCLEOTIDE SEQUENCE</scope>
</reference>
<evidence type="ECO:0000313" key="1">
    <source>
        <dbReference type="EMBL" id="JAH55907.1"/>
    </source>
</evidence>
<reference evidence="1" key="2">
    <citation type="journal article" date="2015" name="Fish Shellfish Immunol.">
        <title>Early steps in the European eel (Anguilla anguilla)-Vibrio vulnificus interaction in the gills: Role of the RtxA13 toxin.</title>
        <authorList>
            <person name="Callol A."/>
            <person name="Pajuelo D."/>
            <person name="Ebbesson L."/>
            <person name="Teles M."/>
            <person name="MacKenzie S."/>
            <person name="Amaro C."/>
        </authorList>
    </citation>
    <scope>NUCLEOTIDE SEQUENCE</scope>
</reference>
<dbReference type="AlphaFoldDB" id="A0A0E9TR39"/>
<sequence>MQCVEIQVTERRYYLTCTSNREEVLPHL</sequence>
<organism evidence="1">
    <name type="scientific">Anguilla anguilla</name>
    <name type="common">European freshwater eel</name>
    <name type="synonym">Muraena anguilla</name>
    <dbReference type="NCBI Taxonomy" id="7936"/>
    <lineage>
        <taxon>Eukaryota</taxon>
        <taxon>Metazoa</taxon>
        <taxon>Chordata</taxon>
        <taxon>Craniata</taxon>
        <taxon>Vertebrata</taxon>
        <taxon>Euteleostomi</taxon>
        <taxon>Actinopterygii</taxon>
        <taxon>Neopterygii</taxon>
        <taxon>Teleostei</taxon>
        <taxon>Anguilliformes</taxon>
        <taxon>Anguillidae</taxon>
        <taxon>Anguilla</taxon>
    </lineage>
</organism>
<name>A0A0E9TR39_ANGAN</name>
<dbReference type="EMBL" id="GBXM01052670">
    <property type="protein sequence ID" value="JAH55907.1"/>
    <property type="molecule type" value="Transcribed_RNA"/>
</dbReference>